<evidence type="ECO:0000256" key="8">
    <source>
        <dbReference type="ARBA" id="ARBA00022840"/>
    </source>
</evidence>
<dbReference type="GO" id="GO:0003724">
    <property type="term" value="F:RNA helicase activity"/>
    <property type="evidence" value="ECO:0007669"/>
    <property type="project" value="UniProtKB-EC"/>
</dbReference>
<dbReference type="SUPFAM" id="SSF52540">
    <property type="entry name" value="P-loop containing nucleoside triphosphate hydrolases"/>
    <property type="match status" value="2"/>
</dbReference>
<dbReference type="InterPro" id="IPR035437">
    <property type="entry name" value="SNase_OB-fold_sf"/>
</dbReference>
<dbReference type="Gene3D" id="2.40.50.90">
    <property type="match status" value="1"/>
</dbReference>
<evidence type="ECO:0000256" key="11">
    <source>
        <dbReference type="ARBA" id="ARBA00023254"/>
    </source>
</evidence>
<dbReference type="GO" id="GO:0051321">
    <property type="term" value="P:meiotic cell cycle"/>
    <property type="evidence" value="ECO:0007669"/>
    <property type="project" value="UniProtKB-KW"/>
</dbReference>
<keyword evidence="8" id="KW-0067">ATP-binding</keyword>
<evidence type="ECO:0000256" key="1">
    <source>
        <dbReference type="ARBA" id="ARBA00012552"/>
    </source>
</evidence>
<dbReference type="SUPFAM" id="SSF63748">
    <property type="entry name" value="Tudor/PWWP/MBT"/>
    <property type="match status" value="2"/>
</dbReference>
<evidence type="ECO:0000256" key="2">
    <source>
        <dbReference type="ARBA" id="ARBA00022473"/>
    </source>
</evidence>
<organism evidence="15 16">
    <name type="scientific">Clunio marinus</name>
    <dbReference type="NCBI Taxonomy" id="568069"/>
    <lineage>
        <taxon>Eukaryota</taxon>
        <taxon>Metazoa</taxon>
        <taxon>Ecdysozoa</taxon>
        <taxon>Arthropoda</taxon>
        <taxon>Hexapoda</taxon>
        <taxon>Insecta</taxon>
        <taxon>Pterygota</taxon>
        <taxon>Neoptera</taxon>
        <taxon>Endopterygota</taxon>
        <taxon>Diptera</taxon>
        <taxon>Nematocera</taxon>
        <taxon>Chironomoidea</taxon>
        <taxon>Chironomidae</taxon>
        <taxon>Clunio</taxon>
    </lineage>
</organism>
<dbReference type="InterPro" id="IPR014001">
    <property type="entry name" value="Helicase_ATP-bd"/>
</dbReference>
<keyword evidence="2" id="KW-0217">Developmental protein</keyword>
<reference evidence="15 16" key="1">
    <citation type="submission" date="2015-04" db="EMBL/GenBank/DDBJ databases">
        <authorList>
            <person name="Syromyatnikov M.Y."/>
            <person name="Popov V.N."/>
        </authorList>
    </citation>
    <scope>NUCLEOTIDE SEQUENCE [LARGE SCALE GENOMIC DNA]</scope>
</reference>
<keyword evidence="3" id="KW-0677">Repeat</keyword>
<keyword evidence="10" id="KW-0943">RNA-mediated gene silencing</keyword>
<dbReference type="Gene3D" id="2.60.40.790">
    <property type="match status" value="1"/>
</dbReference>
<gene>
    <name evidence="15" type="ORF">CLUMA_CG017960</name>
</gene>
<keyword evidence="9" id="KW-0744">Spermatogenesis</keyword>
<protein>
    <recommendedName>
        <fullName evidence="1">RNA helicase</fullName>
        <ecNumber evidence="1">3.6.4.13</ecNumber>
    </recommendedName>
</protein>
<evidence type="ECO:0000313" key="16">
    <source>
        <dbReference type="Proteomes" id="UP000183832"/>
    </source>
</evidence>
<dbReference type="GO" id="GO:0005737">
    <property type="term" value="C:cytoplasm"/>
    <property type="evidence" value="ECO:0007669"/>
    <property type="project" value="UniProtKB-ARBA"/>
</dbReference>
<keyword evidence="6" id="KW-0378">Hydrolase</keyword>
<dbReference type="InterPro" id="IPR002999">
    <property type="entry name" value="Tudor"/>
</dbReference>
<keyword evidence="11" id="KW-0469">Meiosis</keyword>
<evidence type="ECO:0000256" key="7">
    <source>
        <dbReference type="ARBA" id="ARBA00022806"/>
    </source>
</evidence>
<dbReference type="InterPro" id="IPR008978">
    <property type="entry name" value="HSP20-like_chaperone"/>
</dbReference>
<evidence type="ECO:0000256" key="4">
    <source>
        <dbReference type="ARBA" id="ARBA00022741"/>
    </source>
</evidence>
<dbReference type="EC" id="3.6.4.13" evidence="1"/>
<evidence type="ECO:0000256" key="3">
    <source>
        <dbReference type="ARBA" id="ARBA00022737"/>
    </source>
</evidence>
<dbReference type="GO" id="GO:0042078">
    <property type="term" value="P:germ-line stem cell division"/>
    <property type="evidence" value="ECO:0007669"/>
    <property type="project" value="TreeGrafter"/>
</dbReference>
<dbReference type="OrthoDB" id="7791411at2759"/>
<dbReference type="Proteomes" id="UP000183832">
    <property type="component" value="Unassembled WGS sequence"/>
</dbReference>
<dbReference type="Gene3D" id="2.30.30.140">
    <property type="match status" value="2"/>
</dbReference>
<dbReference type="GO" id="GO:0005524">
    <property type="term" value="F:ATP binding"/>
    <property type="evidence" value="ECO:0007669"/>
    <property type="project" value="UniProtKB-KW"/>
</dbReference>
<dbReference type="PROSITE" id="PS50304">
    <property type="entry name" value="TUDOR"/>
    <property type="match status" value="1"/>
</dbReference>
<accession>A0A1J1J152</accession>
<dbReference type="Pfam" id="PF00567">
    <property type="entry name" value="TUDOR"/>
    <property type="match status" value="2"/>
</dbReference>
<feature type="domain" description="Tudor" evidence="13">
    <location>
        <begin position="838"/>
        <end position="901"/>
    </location>
</feature>
<dbReference type="SMART" id="SM00487">
    <property type="entry name" value="DEXDc"/>
    <property type="match status" value="1"/>
</dbReference>
<name>A0A1J1J152_9DIPT</name>
<evidence type="ECO:0000256" key="10">
    <source>
        <dbReference type="ARBA" id="ARBA00023158"/>
    </source>
</evidence>
<proteinExistence type="predicted"/>
<dbReference type="PROSITE" id="PS51192">
    <property type="entry name" value="HELICASE_ATP_BIND_1"/>
    <property type="match status" value="1"/>
</dbReference>
<evidence type="ECO:0000313" key="15">
    <source>
        <dbReference type="EMBL" id="CRL05500.1"/>
    </source>
</evidence>
<dbReference type="GO" id="GO:0016787">
    <property type="term" value="F:hydrolase activity"/>
    <property type="evidence" value="ECO:0007669"/>
    <property type="project" value="UniProtKB-KW"/>
</dbReference>
<dbReference type="GO" id="GO:0007283">
    <property type="term" value="P:spermatogenesis"/>
    <property type="evidence" value="ECO:0007669"/>
    <property type="project" value="UniProtKB-KW"/>
</dbReference>
<feature type="domain" description="Helicase ATP-binding" evidence="14">
    <location>
        <begin position="347"/>
        <end position="533"/>
    </location>
</feature>
<dbReference type="PANTHER" id="PTHR22655">
    <property type="entry name" value="ATP-DEPENDENT RNA HELICASE TDRD12-RELATED"/>
    <property type="match status" value="1"/>
</dbReference>
<evidence type="ECO:0000256" key="5">
    <source>
        <dbReference type="ARBA" id="ARBA00022782"/>
    </source>
</evidence>
<dbReference type="Pfam" id="PF00270">
    <property type="entry name" value="DEAD"/>
    <property type="match status" value="1"/>
</dbReference>
<evidence type="ECO:0000256" key="9">
    <source>
        <dbReference type="ARBA" id="ARBA00022871"/>
    </source>
</evidence>
<evidence type="ECO:0000256" key="12">
    <source>
        <dbReference type="ARBA" id="ARBA00047984"/>
    </source>
</evidence>
<evidence type="ECO:0000256" key="6">
    <source>
        <dbReference type="ARBA" id="ARBA00022801"/>
    </source>
</evidence>
<dbReference type="PANTHER" id="PTHR22655:SF2">
    <property type="entry name" value="ATP-DEPENDENT RNA HELICASE TDRD12-RELATED"/>
    <property type="match status" value="1"/>
</dbReference>
<dbReference type="EMBL" id="CVRI01000064">
    <property type="protein sequence ID" value="CRL05500.1"/>
    <property type="molecule type" value="Genomic_DNA"/>
</dbReference>
<dbReference type="InterPro" id="IPR011545">
    <property type="entry name" value="DEAD/DEAH_box_helicase_dom"/>
</dbReference>
<keyword evidence="5" id="KW-0221">Differentiation</keyword>
<comment type="catalytic activity">
    <reaction evidence="12">
        <text>ATP + H2O = ADP + phosphate + H(+)</text>
        <dbReference type="Rhea" id="RHEA:13065"/>
        <dbReference type="ChEBI" id="CHEBI:15377"/>
        <dbReference type="ChEBI" id="CHEBI:15378"/>
        <dbReference type="ChEBI" id="CHEBI:30616"/>
        <dbReference type="ChEBI" id="CHEBI:43474"/>
        <dbReference type="ChEBI" id="CHEBI:456216"/>
        <dbReference type="EC" id="3.6.4.13"/>
    </reaction>
</comment>
<dbReference type="GO" id="GO:0003676">
    <property type="term" value="F:nucleic acid binding"/>
    <property type="evidence" value="ECO:0007669"/>
    <property type="project" value="InterPro"/>
</dbReference>
<keyword evidence="4" id="KW-0547">Nucleotide-binding</keyword>
<evidence type="ECO:0000259" key="13">
    <source>
        <dbReference type="PROSITE" id="PS50304"/>
    </source>
</evidence>
<evidence type="ECO:0000259" key="14">
    <source>
        <dbReference type="PROSITE" id="PS51192"/>
    </source>
</evidence>
<dbReference type="Gene3D" id="3.40.50.300">
    <property type="entry name" value="P-loop containing nucleotide triphosphate hydrolases"/>
    <property type="match status" value="2"/>
</dbReference>
<dbReference type="InterPro" id="IPR027417">
    <property type="entry name" value="P-loop_NTPase"/>
</dbReference>
<sequence length="1461" mass="169781">MAGSNNQIKIIKIESASCFHFIYLNETKNLKGAAFKEGNMKLTNTNNDKDVIYQGSLFVQPTEETFDYKECKILRKWSLEALEVTKNFVKFAKQLRFFKRHVIDNIIIGDIEATNEQGEIFSLSEILIRLGHAKIPEDNQHNKALHQSFDPKQEDEIVSDPYKTEVPKNVPKESSLEKALNSCFQDTIQGRETAESLNTKSSDNKSNIKMVTVTDFFKNEYSNAICMQGMKKDNDVTSRTTSHEGSFGSSEISLKETEIKSQIMRQNISIIDSPTFSEKNTCNDLTRIIKEERKIIGSEDVAKIFVHGKNLQKPLENLTSAYFHKEIHENMRKMKFCSLYRTQSYSIPNILEGRSAFIINANRSGKTFSYLPALLSLIWNDHEDEIETNGIGPVAVIIARSSREVDIIYDYCKKLAPGKNVEIIKASGIWNFEDKKIELLNGCELLITTPPCFKRLSSGKVIRAFNKNRINHLIFDGIHSMFNIFPDEINEIIKVCTHGTKYPEKNPQLIMTSSSWDEYLQSFMKLTCDPMIIFGSYIEAALFAKCYFKITKKTIISKFEILQNILMNEEWRMERTLIVFNSQTEINQFKDFISKSSHSYKVIDSRIQSDDIKIIIENWMNEEFGDFSILLATDESLLNSSFNNIQVLIHFSLPDTWTSFSRRFVTMFGYFKKHLNEELDERASTVILLDDENVEELPHLIDFVQKRHILNHIPSEINEIVQRIIDEREKQKHDPMYENIMPICQNILQFGSCINSTICKRRHIFIDNDRSINIPCDGLVKFDIVGIYNPSHYTIKIREYLPANAKKWISCETKLRTIEDSLEALQIIMNKENIVQVNAKTNDICAVFCPQRIKWLRCKVLEIQYPGKAISQVHVYLLDYGRKINVKTTDLKVLSEEYKLLDPLVTDLRVVNLIPYDNDLTFDVDTSSHLAKFFDSISKVGDYMICKVEMSLHNVIFTETFEIRKCLKGCRVDVTKYWMKKDMLEKKLCSYDENVMEKLTNLAKRSGLYVPSDEHPVKDPEIEKEIKSIEEAQPRWKDLKIGSTHEVKLKHFESEKSFYVLKDDSENSILRNFYKTLNELDEELIPLHPINCNDFCIIKWRKRNFRGIIYKIINMEMIIVHLLDCSHLIKCSESFIYKLPTDFINKMPFQSIHCQFSLIKPKIAIKQSQQEQSNENFRDFFLKSCREKLVKILIYEKSSSENIYGVLIYDVVSEKLLDLDAVEKGVADCDEKLKDFASENVMRVEEKSNEERFMKLLFDADNDVDFNIKLEDLGLKTPDPIAKVLSQEKVKPIELKKPTNVENKKEKSESRLYYIEKHPKIEYRQNKMMLQLIVTAVDSKDYSLEVTDSSFTIGIVYEGYKEFTSFRFYGIVKTEFTSHEKVGQTIAIRLLKAIVGSWPRLTYHNEPNRFIRYNAEEITFKFECNKKSIAGLPAGMSDEDDDEVIDVQDKYMTEEDELEPI</sequence>
<keyword evidence="16" id="KW-1185">Reference proteome</keyword>
<dbReference type="CDD" id="cd06463">
    <property type="entry name" value="p23_like"/>
    <property type="match status" value="1"/>
</dbReference>
<dbReference type="SUPFAM" id="SSF49764">
    <property type="entry name" value="HSP20-like chaperones"/>
    <property type="match status" value="1"/>
</dbReference>
<dbReference type="STRING" id="568069.A0A1J1J152"/>
<keyword evidence="7" id="KW-0347">Helicase</keyword>
<dbReference type="GO" id="GO:0031047">
    <property type="term" value="P:regulatory ncRNA-mediated gene silencing"/>
    <property type="evidence" value="ECO:0007669"/>
    <property type="project" value="UniProtKB-KW"/>
</dbReference>